<dbReference type="AlphaFoldDB" id="A0A5C5Y3N0"/>
<dbReference type="InterPro" id="IPR000182">
    <property type="entry name" value="GNAT_dom"/>
</dbReference>
<dbReference type="PANTHER" id="PTHR43877">
    <property type="entry name" value="AMINOALKYLPHOSPHONATE N-ACETYLTRANSFERASE-RELATED-RELATED"/>
    <property type="match status" value="1"/>
</dbReference>
<accession>A0A5C5Y3N0</accession>
<dbReference type="Pfam" id="PF00583">
    <property type="entry name" value="Acetyltransf_1"/>
    <property type="match status" value="1"/>
</dbReference>
<dbReference type="PANTHER" id="PTHR43877:SF2">
    <property type="entry name" value="AMINOALKYLPHOSPHONATE N-ACETYLTRANSFERASE-RELATED"/>
    <property type="match status" value="1"/>
</dbReference>
<sequence>MNGAQPQDAAAPRPMPPAAAMQRIATDLPRLLQDVSIQRSHIIADQWMTTLRSGRSDQIVAAAVKESESTDQASWATAVAIAADDSDVANVLFAAEQIVDSGDPEIPTQRVHRLRRHLVTQLDRLLRRRNIVFAQWATDAVDPESRQRCRPVQMGFTPLGTLQYMALQPLRITIPDDPEITRRIGRRVVPAPIGQPVDDDFRRVVEATYTDSLDCPGFSHFRSAAQLLESYRRSDSFCDSGWHLITKSDAVVGVLLMSLHASKDDKPPAAEVTYMGVLPEFRGGGLGAQILEQAVTWALDHQCDRLLLAVDTENQPAGRIYRQRGFRPILLESIWGRKIEKR</sequence>
<keyword evidence="1 4" id="KW-0808">Transferase</keyword>
<dbReference type="OrthoDB" id="214696at2"/>
<dbReference type="SUPFAM" id="SSF55729">
    <property type="entry name" value="Acyl-CoA N-acyltransferases (Nat)"/>
    <property type="match status" value="1"/>
</dbReference>
<proteinExistence type="predicted"/>
<comment type="caution">
    <text evidence="4">The sequence shown here is derived from an EMBL/GenBank/DDBJ whole genome shotgun (WGS) entry which is preliminary data.</text>
</comment>
<evidence type="ECO:0000313" key="4">
    <source>
        <dbReference type="EMBL" id="TWT68875.1"/>
    </source>
</evidence>
<dbReference type="RefSeq" id="WP_146438563.1">
    <property type="nucleotide sequence ID" value="NZ_CP036319.1"/>
</dbReference>
<dbReference type="GO" id="GO:0016747">
    <property type="term" value="F:acyltransferase activity, transferring groups other than amino-acyl groups"/>
    <property type="evidence" value="ECO:0007669"/>
    <property type="project" value="InterPro"/>
</dbReference>
<feature type="domain" description="N-acetyltransferase" evidence="3">
    <location>
        <begin position="202"/>
        <end position="342"/>
    </location>
</feature>
<protein>
    <submittedName>
        <fullName evidence="4">TDP-fucosamine acetyltransferase</fullName>
    </submittedName>
</protein>
<dbReference type="Gene3D" id="3.40.630.30">
    <property type="match status" value="1"/>
</dbReference>
<evidence type="ECO:0000259" key="3">
    <source>
        <dbReference type="PROSITE" id="PS51186"/>
    </source>
</evidence>
<organism evidence="4 5">
    <name type="scientific">Crateriforma conspicua</name>
    <dbReference type="NCBI Taxonomy" id="2527996"/>
    <lineage>
        <taxon>Bacteria</taxon>
        <taxon>Pseudomonadati</taxon>
        <taxon>Planctomycetota</taxon>
        <taxon>Planctomycetia</taxon>
        <taxon>Planctomycetales</taxon>
        <taxon>Planctomycetaceae</taxon>
        <taxon>Crateriforma</taxon>
    </lineage>
</organism>
<name>A0A5C5Y3N0_9PLAN</name>
<evidence type="ECO:0000313" key="5">
    <source>
        <dbReference type="Proteomes" id="UP000317238"/>
    </source>
</evidence>
<keyword evidence="2" id="KW-0012">Acyltransferase</keyword>
<dbReference type="InterPro" id="IPR016181">
    <property type="entry name" value="Acyl_CoA_acyltransferase"/>
</dbReference>
<evidence type="ECO:0000256" key="2">
    <source>
        <dbReference type="ARBA" id="ARBA00023315"/>
    </source>
</evidence>
<keyword evidence="5" id="KW-1185">Reference proteome</keyword>
<dbReference type="InterPro" id="IPR050832">
    <property type="entry name" value="Bact_Acetyltransf"/>
</dbReference>
<dbReference type="EMBL" id="SJPL01000001">
    <property type="protein sequence ID" value="TWT68875.1"/>
    <property type="molecule type" value="Genomic_DNA"/>
</dbReference>
<evidence type="ECO:0000256" key="1">
    <source>
        <dbReference type="ARBA" id="ARBA00022679"/>
    </source>
</evidence>
<gene>
    <name evidence="4" type="ORF">Pan14r_11580</name>
</gene>
<dbReference type="PROSITE" id="PS51186">
    <property type="entry name" value="GNAT"/>
    <property type="match status" value="1"/>
</dbReference>
<reference evidence="4 5" key="1">
    <citation type="submission" date="2019-02" db="EMBL/GenBank/DDBJ databases">
        <title>Deep-cultivation of Planctomycetes and their phenomic and genomic characterization uncovers novel biology.</title>
        <authorList>
            <person name="Wiegand S."/>
            <person name="Jogler M."/>
            <person name="Boedeker C."/>
            <person name="Pinto D."/>
            <person name="Vollmers J."/>
            <person name="Rivas-Marin E."/>
            <person name="Kohn T."/>
            <person name="Peeters S.H."/>
            <person name="Heuer A."/>
            <person name="Rast P."/>
            <person name="Oberbeckmann S."/>
            <person name="Bunk B."/>
            <person name="Jeske O."/>
            <person name="Meyerdierks A."/>
            <person name="Storesund J.E."/>
            <person name="Kallscheuer N."/>
            <person name="Luecker S."/>
            <person name="Lage O.M."/>
            <person name="Pohl T."/>
            <person name="Merkel B.J."/>
            <person name="Hornburger P."/>
            <person name="Mueller R.-W."/>
            <person name="Bruemmer F."/>
            <person name="Labrenz M."/>
            <person name="Spormann A.M."/>
            <person name="Op Den Camp H."/>
            <person name="Overmann J."/>
            <person name="Amann R."/>
            <person name="Jetten M.S.M."/>
            <person name="Mascher T."/>
            <person name="Medema M.H."/>
            <person name="Devos D.P."/>
            <person name="Kaster A.-K."/>
            <person name="Ovreas L."/>
            <person name="Rohde M."/>
            <person name="Galperin M.Y."/>
            <person name="Jogler C."/>
        </authorList>
    </citation>
    <scope>NUCLEOTIDE SEQUENCE [LARGE SCALE GENOMIC DNA]</scope>
    <source>
        <strain evidence="4 5">Pan14r</strain>
    </source>
</reference>
<dbReference type="CDD" id="cd04301">
    <property type="entry name" value="NAT_SF"/>
    <property type="match status" value="1"/>
</dbReference>
<dbReference type="Proteomes" id="UP000317238">
    <property type="component" value="Unassembled WGS sequence"/>
</dbReference>